<dbReference type="AlphaFoldDB" id="A0A2U2CB31"/>
<feature type="transmembrane region" description="Helical" evidence="1">
    <location>
        <begin position="59"/>
        <end position="84"/>
    </location>
</feature>
<name>A0A2U2CB31_9RHOB</name>
<evidence type="ECO:0000313" key="2">
    <source>
        <dbReference type="EMBL" id="PWE29105.1"/>
    </source>
</evidence>
<feature type="transmembrane region" description="Helical" evidence="1">
    <location>
        <begin position="31"/>
        <end position="53"/>
    </location>
</feature>
<gene>
    <name evidence="2" type="ORF">C4N9_09845</name>
</gene>
<accession>A0A2U2CB31</accession>
<keyword evidence="1" id="KW-1133">Transmembrane helix</keyword>
<protein>
    <submittedName>
        <fullName evidence="2">Uncharacterized protein</fullName>
    </submittedName>
</protein>
<proteinExistence type="predicted"/>
<evidence type="ECO:0000313" key="3">
    <source>
        <dbReference type="Proteomes" id="UP000244940"/>
    </source>
</evidence>
<comment type="caution">
    <text evidence="2">The sequence shown here is derived from an EMBL/GenBank/DDBJ whole genome shotgun (WGS) entry which is preliminary data.</text>
</comment>
<dbReference type="Proteomes" id="UP000244940">
    <property type="component" value="Unassembled WGS sequence"/>
</dbReference>
<sequence length="98" mass="10130">MEPEILYILALALFLGLAVGWITGRLSGGRGAAILVALLGAAVAVLWVMGLRAQGWDGIAYAIGAFLFAAPATLGALLGGWLGARRRNRRALKRAGTG</sequence>
<keyword evidence="1" id="KW-0472">Membrane</keyword>
<organism evidence="2 3">
    <name type="scientific">Pararhodobacter marinus</name>
    <dbReference type="NCBI Taxonomy" id="2184063"/>
    <lineage>
        <taxon>Bacteria</taxon>
        <taxon>Pseudomonadati</taxon>
        <taxon>Pseudomonadota</taxon>
        <taxon>Alphaproteobacteria</taxon>
        <taxon>Rhodobacterales</taxon>
        <taxon>Paracoccaceae</taxon>
        <taxon>Pararhodobacter</taxon>
    </lineage>
</organism>
<dbReference type="EMBL" id="QEYD01000005">
    <property type="protein sequence ID" value="PWE29105.1"/>
    <property type="molecule type" value="Genomic_DNA"/>
</dbReference>
<dbReference type="RefSeq" id="WP_109533154.1">
    <property type="nucleotide sequence ID" value="NZ_CAXPUO010000057.1"/>
</dbReference>
<dbReference type="GeneID" id="94365193"/>
<keyword evidence="3" id="KW-1185">Reference proteome</keyword>
<keyword evidence="1" id="KW-0812">Transmembrane</keyword>
<feature type="transmembrane region" description="Helical" evidence="1">
    <location>
        <begin position="6"/>
        <end position="24"/>
    </location>
</feature>
<reference evidence="2 3" key="1">
    <citation type="submission" date="2018-05" db="EMBL/GenBank/DDBJ databases">
        <title>Pararhodobacter marina sp. nov., isolated from deep-sea water of the Indian Ocean.</title>
        <authorList>
            <person name="Lai Q.Sr."/>
            <person name="Liu X."/>
            <person name="Shao Z."/>
        </authorList>
    </citation>
    <scope>NUCLEOTIDE SEQUENCE [LARGE SCALE GENOMIC DNA]</scope>
    <source>
        <strain evidence="2 3">CIC4N-9</strain>
    </source>
</reference>
<evidence type="ECO:0000256" key="1">
    <source>
        <dbReference type="SAM" id="Phobius"/>
    </source>
</evidence>